<proteinExistence type="predicted"/>
<feature type="non-terminal residue" evidence="2">
    <location>
        <position position="1"/>
    </location>
</feature>
<evidence type="ECO:0000313" key="3">
    <source>
        <dbReference type="Proteomes" id="UP001529510"/>
    </source>
</evidence>
<sequence>CGEEVKEAITRSNWGALCDSLSFCASITAAPASGSLERRPPLSSHSDGEHHKGARQGDKDKPGKESEPRPAPRQFRRRPCRAGRLEDRRHSEVKRQDHL</sequence>
<dbReference type="EMBL" id="JAMKFB020000014">
    <property type="protein sequence ID" value="KAL0175624.1"/>
    <property type="molecule type" value="Genomic_DNA"/>
</dbReference>
<gene>
    <name evidence="2" type="ORF">M9458_027954</name>
</gene>
<keyword evidence="3" id="KW-1185">Reference proteome</keyword>
<organism evidence="2 3">
    <name type="scientific">Cirrhinus mrigala</name>
    <name type="common">Mrigala</name>
    <dbReference type="NCBI Taxonomy" id="683832"/>
    <lineage>
        <taxon>Eukaryota</taxon>
        <taxon>Metazoa</taxon>
        <taxon>Chordata</taxon>
        <taxon>Craniata</taxon>
        <taxon>Vertebrata</taxon>
        <taxon>Euteleostomi</taxon>
        <taxon>Actinopterygii</taxon>
        <taxon>Neopterygii</taxon>
        <taxon>Teleostei</taxon>
        <taxon>Ostariophysi</taxon>
        <taxon>Cypriniformes</taxon>
        <taxon>Cyprinidae</taxon>
        <taxon>Labeoninae</taxon>
        <taxon>Labeonini</taxon>
        <taxon>Cirrhinus</taxon>
    </lineage>
</organism>
<comment type="caution">
    <text evidence="2">The sequence shown here is derived from an EMBL/GenBank/DDBJ whole genome shotgun (WGS) entry which is preliminary data.</text>
</comment>
<name>A0ABD0PNJ7_CIRMR</name>
<dbReference type="AlphaFoldDB" id="A0ABD0PNJ7"/>
<dbReference type="Proteomes" id="UP001529510">
    <property type="component" value="Unassembled WGS sequence"/>
</dbReference>
<feature type="compositionally biased region" description="Basic and acidic residues" evidence="1">
    <location>
        <begin position="36"/>
        <end position="70"/>
    </location>
</feature>
<evidence type="ECO:0000256" key="1">
    <source>
        <dbReference type="SAM" id="MobiDB-lite"/>
    </source>
</evidence>
<feature type="non-terminal residue" evidence="2">
    <location>
        <position position="99"/>
    </location>
</feature>
<feature type="compositionally biased region" description="Basic and acidic residues" evidence="1">
    <location>
        <begin position="83"/>
        <end position="99"/>
    </location>
</feature>
<evidence type="ECO:0000313" key="2">
    <source>
        <dbReference type="EMBL" id="KAL0175624.1"/>
    </source>
</evidence>
<feature type="region of interest" description="Disordered" evidence="1">
    <location>
        <begin position="33"/>
        <end position="99"/>
    </location>
</feature>
<accession>A0ABD0PNJ7</accession>
<protein>
    <submittedName>
        <fullName evidence="2">Uncharacterized protein</fullName>
    </submittedName>
</protein>
<reference evidence="2 3" key="1">
    <citation type="submission" date="2024-05" db="EMBL/GenBank/DDBJ databases">
        <title>Genome sequencing and assembly of Indian major carp, Cirrhinus mrigala (Hamilton, 1822).</title>
        <authorList>
            <person name="Mohindra V."/>
            <person name="Chowdhury L.M."/>
            <person name="Lal K."/>
            <person name="Jena J.K."/>
        </authorList>
    </citation>
    <scope>NUCLEOTIDE SEQUENCE [LARGE SCALE GENOMIC DNA]</scope>
    <source>
        <strain evidence="2">CM1030</strain>
        <tissue evidence="2">Blood</tissue>
    </source>
</reference>